<evidence type="ECO:0000313" key="3">
    <source>
        <dbReference type="Proteomes" id="UP000507470"/>
    </source>
</evidence>
<name>A0A6J8AIP9_MYTCO</name>
<gene>
    <name evidence="2" type="ORF">MCOR_8271</name>
</gene>
<dbReference type="AlphaFoldDB" id="A0A6J8AIP9"/>
<evidence type="ECO:0000256" key="1">
    <source>
        <dbReference type="SAM" id="MobiDB-lite"/>
    </source>
</evidence>
<reference evidence="2 3" key="1">
    <citation type="submission" date="2020-06" db="EMBL/GenBank/DDBJ databases">
        <authorList>
            <person name="Li R."/>
            <person name="Bekaert M."/>
        </authorList>
    </citation>
    <scope>NUCLEOTIDE SEQUENCE [LARGE SCALE GENOMIC DNA]</scope>
    <source>
        <strain evidence="3">wild</strain>
    </source>
</reference>
<evidence type="ECO:0000313" key="2">
    <source>
        <dbReference type="EMBL" id="CAC5368837.1"/>
    </source>
</evidence>
<protein>
    <submittedName>
        <fullName evidence="2">Uncharacterized protein</fullName>
    </submittedName>
</protein>
<proteinExistence type="predicted"/>
<accession>A0A6J8AIP9</accession>
<sequence>MSKDSTELPKGGGDTYVSDYLEQRSKVSTELPKGGGDTHSSSGQSRQKIKKSGAPFSTVFIEELEDGVFKFTEIKQISMLKGETKKAETKEPTDDNHEVVYEAEAVIETFADDDHKFVGESETVIETFADDNHKVVGEPEAVIENFADDALIRNFPKDEIQVKYKIKNVYAVMVPVMKHYTTSMKLKNLRYPDSDMELNDPPTEGSIKRMKVSIETCEMVYDIDNNSGNNSVTSEQYPVLPKLQYSVGEIELSSEDSEDIDDLIDEDITKRDVKHKELYITGVKKMNLLKWVK</sequence>
<keyword evidence="3" id="KW-1185">Reference proteome</keyword>
<feature type="region of interest" description="Disordered" evidence="1">
    <location>
        <begin position="1"/>
        <end position="51"/>
    </location>
</feature>
<organism evidence="2 3">
    <name type="scientific">Mytilus coruscus</name>
    <name type="common">Sea mussel</name>
    <dbReference type="NCBI Taxonomy" id="42192"/>
    <lineage>
        <taxon>Eukaryota</taxon>
        <taxon>Metazoa</taxon>
        <taxon>Spiralia</taxon>
        <taxon>Lophotrochozoa</taxon>
        <taxon>Mollusca</taxon>
        <taxon>Bivalvia</taxon>
        <taxon>Autobranchia</taxon>
        <taxon>Pteriomorphia</taxon>
        <taxon>Mytilida</taxon>
        <taxon>Mytiloidea</taxon>
        <taxon>Mytilidae</taxon>
        <taxon>Mytilinae</taxon>
        <taxon>Mytilus</taxon>
    </lineage>
</organism>
<dbReference type="EMBL" id="CACVKT020001498">
    <property type="protein sequence ID" value="CAC5368837.1"/>
    <property type="molecule type" value="Genomic_DNA"/>
</dbReference>
<dbReference type="Proteomes" id="UP000507470">
    <property type="component" value="Unassembled WGS sequence"/>
</dbReference>